<keyword evidence="2" id="KW-0670">Pyruvate</keyword>
<reference evidence="2 3" key="1">
    <citation type="submission" date="2019-06" db="EMBL/GenBank/DDBJ databases">
        <title>Tsukamurella conjunctivitidis sp. nov., Tsukamurella assacharolytica sp. nov. and Tsukamurella sputae sp. nov. isolated from patients with conjunctivitis, bacteraemia (lymphoma) and respiratory infection (sputum) in Hong Kong.</title>
        <authorList>
            <person name="Teng J.L.L."/>
            <person name="Lee H.H."/>
            <person name="Fong J.Y.H."/>
            <person name="Fok K.M.N."/>
            <person name="Lau S.K.P."/>
            <person name="Woo P.C.Y."/>
        </authorList>
    </citation>
    <scope>NUCLEOTIDE SEQUENCE [LARGE SCALE GENOMIC DNA]</scope>
    <source>
        <strain evidence="2 3">HKU71</strain>
    </source>
</reference>
<sequence length="220" mass="24919">KSRDGAYVREHFFNSPELKAMVAHMSDNDVWRLNRGGHDENKVYAAYDAAVKTEGKPTVILVKTIKGYGMGQDGEAQNVAHQQKSISLESLRRFRDRFEVPISDEDLEALNFIRPPEGSPELEYLHERRRALGGYVPSRRVQAKEKLTVPKLEAFKAQLEATAEGREISTTMSFVRILNTIVKDKVIGKRVVPILVDESRTFGMEGMFRQLGIWSQAGQQ</sequence>
<dbReference type="Proteomes" id="UP000317291">
    <property type="component" value="Unassembled WGS sequence"/>
</dbReference>
<dbReference type="InterPro" id="IPR041621">
    <property type="entry name" value="PDH_E1_M"/>
</dbReference>
<evidence type="ECO:0000313" key="3">
    <source>
        <dbReference type="Proteomes" id="UP000317291"/>
    </source>
</evidence>
<organism evidence="2 3">
    <name type="scientific">Tsukamurella asaccharolytica</name>
    <dbReference type="NCBI Taxonomy" id="2592067"/>
    <lineage>
        <taxon>Bacteria</taxon>
        <taxon>Bacillati</taxon>
        <taxon>Actinomycetota</taxon>
        <taxon>Actinomycetes</taxon>
        <taxon>Mycobacteriales</taxon>
        <taxon>Tsukamurellaceae</taxon>
        <taxon>Tsukamurella</taxon>
    </lineage>
</organism>
<dbReference type="InterPro" id="IPR051157">
    <property type="entry name" value="PDH/Transketolase"/>
</dbReference>
<evidence type="ECO:0000259" key="1">
    <source>
        <dbReference type="Pfam" id="PF17831"/>
    </source>
</evidence>
<dbReference type="InterPro" id="IPR029061">
    <property type="entry name" value="THDP-binding"/>
</dbReference>
<dbReference type="Gene3D" id="3.40.50.970">
    <property type="match status" value="2"/>
</dbReference>
<keyword evidence="3" id="KW-1185">Reference proteome</keyword>
<dbReference type="PANTHER" id="PTHR43825">
    <property type="entry name" value="PYRUVATE DEHYDROGENASE E1 COMPONENT"/>
    <property type="match status" value="1"/>
</dbReference>
<gene>
    <name evidence="2" type="primary">aceE</name>
    <name evidence="2" type="ORF">FK529_19725</name>
</gene>
<accession>A0A5C5R5J6</accession>
<dbReference type="GO" id="GO:0000287">
    <property type="term" value="F:magnesium ion binding"/>
    <property type="evidence" value="ECO:0007669"/>
    <property type="project" value="UniProtKB-ARBA"/>
</dbReference>
<protein>
    <submittedName>
        <fullName evidence="2">Pyruvate dehydrogenase (Acetyl-transferring), homodimeric type</fullName>
    </submittedName>
</protein>
<comment type="caution">
    <text evidence="2">The sequence shown here is derived from an EMBL/GenBank/DDBJ whole genome shotgun (WGS) entry which is preliminary data.</text>
</comment>
<feature type="domain" description="Pyruvate dehydrogenase E1 component middle" evidence="1">
    <location>
        <begin position="155"/>
        <end position="219"/>
    </location>
</feature>
<proteinExistence type="predicted"/>
<feature type="non-terminal residue" evidence="2">
    <location>
        <position position="220"/>
    </location>
</feature>
<dbReference type="SUPFAM" id="SSF52518">
    <property type="entry name" value="Thiamin diphosphate-binding fold (THDP-binding)"/>
    <property type="match status" value="2"/>
</dbReference>
<dbReference type="Pfam" id="PF17831">
    <property type="entry name" value="PDH_E1_M"/>
    <property type="match status" value="1"/>
</dbReference>
<name>A0A5C5R5J6_9ACTN</name>
<dbReference type="EMBL" id="VIGW01000043">
    <property type="protein sequence ID" value="TWS17603.1"/>
    <property type="molecule type" value="Genomic_DNA"/>
</dbReference>
<feature type="non-terminal residue" evidence="2">
    <location>
        <position position="1"/>
    </location>
</feature>
<dbReference type="PANTHER" id="PTHR43825:SF3">
    <property type="entry name" value="PYRUVATE DEHYDROGENASE E1 COMPONENT"/>
    <property type="match status" value="1"/>
</dbReference>
<evidence type="ECO:0000313" key="2">
    <source>
        <dbReference type="EMBL" id="TWS17603.1"/>
    </source>
</evidence>
<dbReference type="AlphaFoldDB" id="A0A5C5R5J6"/>